<comment type="cofactor">
    <cofactor evidence="1">
        <name>Ca(2+)</name>
        <dbReference type="ChEBI" id="CHEBI:29108"/>
    </cofactor>
</comment>
<dbReference type="Gene3D" id="3.40.720.10">
    <property type="entry name" value="Alkaline Phosphatase, subunit A"/>
    <property type="match status" value="1"/>
</dbReference>
<dbReference type="OrthoDB" id="9762324at2"/>
<evidence type="ECO:0000256" key="6">
    <source>
        <dbReference type="ARBA" id="ARBA00022837"/>
    </source>
</evidence>
<keyword evidence="5 9" id="KW-0378">Hydrolase</keyword>
<evidence type="ECO:0000313" key="9">
    <source>
        <dbReference type="EMBL" id="QDU60382.1"/>
    </source>
</evidence>
<dbReference type="Pfam" id="PF00884">
    <property type="entry name" value="Sulfatase"/>
    <property type="match status" value="1"/>
</dbReference>
<evidence type="ECO:0000256" key="5">
    <source>
        <dbReference type="ARBA" id="ARBA00022801"/>
    </source>
</evidence>
<dbReference type="PANTHER" id="PTHR42693">
    <property type="entry name" value="ARYLSULFATASE FAMILY MEMBER"/>
    <property type="match status" value="1"/>
</dbReference>
<dbReference type="GO" id="GO:0046872">
    <property type="term" value="F:metal ion binding"/>
    <property type="evidence" value="ECO:0007669"/>
    <property type="project" value="UniProtKB-KW"/>
</dbReference>
<evidence type="ECO:0000256" key="2">
    <source>
        <dbReference type="ARBA" id="ARBA00008779"/>
    </source>
</evidence>
<comment type="similarity">
    <text evidence="2">Belongs to the sulfatase family.</text>
</comment>
<accession>A0A518B0C2</accession>
<evidence type="ECO:0000259" key="8">
    <source>
        <dbReference type="Pfam" id="PF00884"/>
    </source>
</evidence>
<keyword evidence="4 7" id="KW-0732">Signal</keyword>
<dbReference type="PANTHER" id="PTHR42693:SF42">
    <property type="entry name" value="ARYLSULFATASE G"/>
    <property type="match status" value="1"/>
</dbReference>
<evidence type="ECO:0000256" key="4">
    <source>
        <dbReference type="ARBA" id="ARBA00022729"/>
    </source>
</evidence>
<dbReference type="EMBL" id="CP036279">
    <property type="protein sequence ID" value="QDU60382.1"/>
    <property type="molecule type" value="Genomic_DNA"/>
</dbReference>
<evidence type="ECO:0000256" key="7">
    <source>
        <dbReference type="SAM" id="SignalP"/>
    </source>
</evidence>
<reference evidence="9 10" key="1">
    <citation type="submission" date="2019-02" db="EMBL/GenBank/DDBJ databases">
        <title>Deep-cultivation of Planctomycetes and their phenomic and genomic characterization uncovers novel biology.</title>
        <authorList>
            <person name="Wiegand S."/>
            <person name="Jogler M."/>
            <person name="Boedeker C."/>
            <person name="Pinto D."/>
            <person name="Vollmers J."/>
            <person name="Rivas-Marin E."/>
            <person name="Kohn T."/>
            <person name="Peeters S.H."/>
            <person name="Heuer A."/>
            <person name="Rast P."/>
            <person name="Oberbeckmann S."/>
            <person name="Bunk B."/>
            <person name="Jeske O."/>
            <person name="Meyerdierks A."/>
            <person name="Storesund J.E."/>
            <person name="Kallscheuer N."/>
            <person name="Luecker S."/>
            <person name="Lage O.M."/>
            <person name="Pohl T."/>
            <person name="Merkel B.J."/>
            <person name="Hornburger P."/>
            <person name="Mueller R.-W."/>
            <person name="Bruemmer F."/>
            <person name="Labrenz M."/>
            <person name="Spormann A.M."/>
            <person name="Op den Camp H."/>
            <person name="Overmann J."/>
            <person name="Amann R."/>
            <person name="Jetten M.S.M."/>
            <person name="Mascher T."/>
            <person name="Medema M.H."/>
            <person name="Devos D.P."/>
            <person name="Kaster A.-K."/>
            <person name="Ovreas L."/>
            <person name="Rohde M."/>
            <person name="Galperin M.Y."/>
            <person name="Jogler C."/>
        </authorList>
    </citation>
    <scope>NUCLEOTIDE SEQUENCE [LARGE SCALE GENOMIC DNA]</scope>
    <source>
        <strain evidence="9 10">Pan216</strain>
    </source>
</reference>
<proteinExistence type="inferred from homology"/>
<dbReference type="SUPFAM" id="SSF53649">
    <property type="entry name" value="Alkaline phosphatase-like"/>
    <property type="match status" value="1"/>
</dbReference>
<keyword evidence="10" id="KW-1185">Reference proteome</keyword>
<feature type="chain" id="PRO_5021892819" evidence="7">
    <location>
        <begin position="35"/>
        <end position="484"/>
    </location>
</feature>
<dbReference type="GO" id="GO:0004065">
    <property type="term" value="F:arylsulfatase activity"/>
    <property type="evidence" value="ECO:0007669"/>
    <property type="project" value="UniProtKB-EC"/>
</dbReference>
<evidence type="ECO:0000256" key="1">
    <source>
        <dbReference type="ARBA" id="ARBA00001913"/>
    </source>
</evidence>
<feature type="domain" description="Sulfatase N-terminal" evidence="8">
    <location>
        <begin position="40"/>
        <end position="379"/>
    </location>
</feature>
<protein>
    <submittedName>
        <fullName evidence="9">Arylsulfatase</fullName>
        <ecNumber evidence="9">3.1.6.1</ecNumber>
    </submittedName>
</protein>
<dbReference type="AlphaFoldDB" id="A0A518B0C2"/>
<organism evidence="9 10">
    <name type="scientific">Kolteria novifilia</name>
    <dbReference type="NCBI Taxonomy" id="2527975"/>
    <lineage>
        <taxon>Bacteria</taxon>
        <taxon>Pseudomonadati</taxon>
        <taxon>Planctomycetota</taxon>
        <taxon>Planctomycetia</taxon>
        <taxon>Kolteriales</taxon>
        <taxon>Kolteriaceae</taxon>
        <taxon>Kolteria</taxon>
    </lineage>
</organism>
<dbReference type="InterPro" id="IPR017850">
    <property type="entry name" value="Alkaline_phosphatase_core_sf"/>
</dbReference>
<dbReference type="KEGG" id="knv:Pan216_12210"/>
<sequence length="484" mass="53771" precursor="true">MRPSVTDRLSRLILHSTWMLTCLLAVAPAQSAGAEETKRPNIIFLLSDDQRVDTITALGNDRIKTPNLDRLVRRGFIFDNTYCMGSMSAAVCAPSRAMILTGRTLWHNPIGFSVPWKGTKQTRGKTPHITMPKFFRDHGYATFCTGKWHQGSPTAIEGFTAGDNIFFGGMGNHEELPLTSLERVSQGKGATKSSTFSSEAFASAAVDFLRRRHSEESASSQPFFMYISFTAPHDPRTPPSDYRYDADTMTVPRNFLPEHPFDNGELTIRDEKLAAFPRSKKAVRQHLADYYGMITHLDAHVGRVLEALRDTGEADNTLVVFTSDHGLAIGSHGLLGKQNLYEHSMKAPLIFAGPGIEEGSSAALVYLFDIFPTLAEYAGLPVPVSVEGKSLLPIIDGKSDSVRDSAFLAYRDLQRAVREGKWKLIEYAVKGKRTTQLFDLESDPDEVHNLAADPKYKAIRERLSVKLGDWQEKLDDPARSKFQG</sequence>
<feature type="signal peptide" evidence="7">
    <location>
        <begin position="1"/>
        <end position="34"/>
    </location>
</feature>
<evidence type="ECO:0000313" key="10">
    <source>
        <dbReference type="Proteomes" id="UP000317093"/>
    </source>
</evidence>
<gene>
    <name evidence="9" type="ORF">Pan216_12210</name>
</gene>
<evidence type="ECO:0000256" key="3">
    <source>
        <dbReference type="ARBA" id="ARBA00022723"/>
    </source>
</evidence>
<keyword evidence="6" id="KW-0106">Calcium</keyword>
<dbReference type="InterPro" id="IPR000917">
    <property type="entry name" value="Sulfatase_N"/>
</dbReference>
<dbReference type="RefSeq" id="WP_145256135.1">
    <property type="nucleotide sequence ID" value="NZ_CP036279.1"/>
</dbReference>
<dbReference type="PROSITE" id="PS00523">
    <property type="entry name" value="SULFATASE_1"/>
    <property type="match status" value="1"/>
</dbReference>
<dbReference type="CDD" id="cd16155">
    <property type="entry name" value="sulfatase_like"/>
    <property type="match status" value="1"/>
</dbReference>
<dbReference type="InterPro" id="IPR024607">
    <property type="entry name" value="Sulfatase_CS"/>
</dbReference>
<keyword evidence="3" id="KW-0479">Metal-binding</keyword>
<name>A0A518B0C2_9BACT</name>
<dbReference type="EC" id="3.1.6.1" evidence="9"/>
<dbReference type="Proteomes" id="UP000317093">
    <property type="component" value="Chromosome"/>
</dbReference>
<dbReference type="InterPro" id="IPR050738">
    <property type="entry name" value="Sulfatase"/>
</dbReference>